<evidence type="ECO:0000256" key="4">
    <source>
        <dbReference type="ARBA" id="ARBA00022448"/>
    </source>
</evidence>
<dbReference type="EMBL" id="ML991783">
    <property type="protein sequence ID" value="KAF2236740.1"/>
    <property type="molecule type" value="Genomic_DNA"/>
</dbReference>
<dbReference type="SUPFAM" id="SSF46938">
    <property type="entry name" value="CRAL/TRIO N-terminal domain"/>
    <property type="match status" value="1"/>
</dbReference>
<dbReference type="PANTHER" id="PTHR47669">
    <property type="entry name" value="PHOSPHATIDYLINOSITOL TRANSFER PROTEIN SFH5"/>
    <property type="match status" value="1"/>
</dbReference>
<sequence length="387" mass="42765">MSSEEPKSAETSEDPAPTANISNSQSADAKSPNEPTEPTTGRPRRSTQIGEPPALEAPPFTPATGPVWPEIDDQHPLFQLEGSIKDVLREADYDEVYGIRLDHSGAFHNKLILQKFLRANANDVSKARAQLLETLKWRKEFQPLKCVEEVFSRERFAGLGYVTLVDGVPDSSNKTDVVTFNIYGAVKDPKFTFEDLEGFLRWRVGLMELGIQKMNLKKASTAIPDFGKGPDPYQGIQVHDYLNVKFLSMDAHAKAASQKAVETFKQYYPETLSRKFFVNVPRVMGWMFGAIRLVLSKETIQKFTVLTYGKDLAGELGNGVPEEYGGKAGSLDSMGETLRVEGESRAVGTAAAGDSKVEGEKVQDKVEDKKSEDKDANHNVNEKLADS</sequence>
<dbReference type="InterPro" id="IPR036273">
    <property type="entry name" value="CRAL/TRIO_N_dom_sf"/>
</dbReference>
<gene>
    <name evidence="18" type="ORF">EV356DRAFT_565227</name>
</gene>
<evidence type="ECO:0000313" key="18">
    <source>
        <dbReference type="EMBL" id="KAF2236740.1"/>
    </source>
</evidence>
<feature type="compositionally biased region" description="Polar residues" evidence="16">
    <location>
        <begin position="19"/>
        <end position="39"/>
    </location>
</feature>
<keyword evidence="9 15" id="KW-0492">Microsome</keyword>
<dbReference type="GO" id="GO:0005829">
    <property type="term" value="C:cytosol"/>
    <property type="evidence" value="ECO:0007669"/>
    <property type="project" value="TreeGrafter"/>
</dbReference>
<dbReference type="PANTHER" id="PTHR47669:SF1">
    <property type="entry name" value="PHOSPHATIDYLINOSITOL TRANSFER PROTEIN SFH5"/>
    <property type="match status" value="1"/>
</dbReference>
<dbReference type="PROSITE" id="PS50191">
    <property type="entry name" value="CRAL_TRIO"/>
    <property type="match status" value="1"/>
</dbReference>
<keyword evidence="19" id="KW-1185">Reference proteome</keyword>
<evidence type="ECO:0000256" key="11">
    <source>
        <dbReference type="ARBA" id="ARBA00023055"/>
    </source>
</evidence>
<feature type="region of interest" description="Disordered" evidence="16">
    <location>
        <begin position="1"/>
        <end position="71"/>
    </location>
</feature>
<evidence type="ECO:0000256" key="15">
    <source>
        <dbReference type="RuleBase" id="RU367059"/>
    </source>
</evidence>
<evidence type="ECO:0000259" key="17">
    <source>
        <dbReference type="PROSITE" id="PS50191"/>
    </source>
</evidence>
<keyword evidence="8 15" id="KW-0256">Endoplasmic reticulum</keyword>
<dbReference type="Pfam" id="PF00650">
    <property type="entry name" value="CRAL_TRIO"/>
    <property type="match status" value="1"/>
</dbReference>
<feature type="compositionally biased region" description="Basic and acidic residues" evidence="16">
    <location>
        <begin position="1"/>
        <end position="10"/>
    </location>
</feature>
<dbReference type="GO" id="GO:0043001">
    <property type="term" value="P:Golgi to plasma membrane protein transport"/>
    <property type="evidence" value="ECO:0007669"/>
    <property type="project" value="TreeGrafter"/>
</dbReference>
<dbReference type="Proteomes" id="UP000800092">
    <property type="component" value="Unassembled WGS sequence"/>
</dbReference>
<dbReference type="CDD" id="cd00170">
    <property type="entry name" value="SEC14"/>
    <property type="match status" value="1"/>
</dbReference>
<evidence type="ECO:0000256" key="2">
    <source>
        <dbReference type="ARBA" id="ARBA00004406"/>
    </source>
</evidence>
<evidence type="ECO:0000313" key="19">
    <source>
        <dbReference type="Proteomes" id="UP000800092"/>
    </source>
</evidence>
<evidence type="ECO:0000256" key="10">
    <source>
        <dbReference type="ARBA" id="ARBA00023004"/>
    </source>
</evidence>
<dbReference type="SMART" id="SM00516">
    <property type="entry name" value="SEC14"/>
    <property type="match status" value="1"/>
</dbReference>
<keyword evidence="6" id="KW-0349">Heme</keyword>
<evidence type="ECO:0000256" key="9">
    <source>
        <dbReference type="ARBA" id="ARBA00022848"/>
    </source>
</evidence>
<comment type="subcellular location">
    <subcellularLocation>
        <location evidence="15">Cytoplasm</location>
    </subcellularLocation>
    <subcellularLocation>
        <location evidence="2 15">Endoplasmic reticulum membrane</location>
        <topology evidence="2 15">Peripheral membrane protein</topology>
    </subcellularLocation>
    <subcellularLocation>
        <location evidence="15">Microsome membrane</location>
        <topology evidence="15">Peripheral membrane protein</topology>
    </subcellularLocation>
</comment>
<comment type="similarity">
    <text evidence="3 15">Belongs to the SFH5 family.</text>
</comment>
<comment type="function">
    <text evidence="14">Non-classical phosphatidylinositol (PtdIns) transfer protein (PITP), which exhibits PtdIns-binding/transfer activity in the absence of detectable PtdCho-binding/transfer activity. Regulates PtdIns(4,5)P2 homeostasis at the plasma membrane. Heme-binding protein that may play a role in organic oxidant-induced stress responses.</text>
</comment>
<evidence type="ECO:0000256" key="14">
    <source>
        <dbReference type="ARBA" id="ARBA00024180"/>
    </source>
</evidence>
<dbReference type="GO" id="GO:0046872">
    <property type="term" value="F:metal ion binding"/>
    <property type="evidence" value="ECO:0007669"/>
    <property type="project" value="UniProtKB-KW"/>
</dbReference>
<comment type="catalytic activity">
    <reaction evidence="13">
        <text>a 1,2-diacyl-sn-glycero-3-phospho-(1D-myo-inositol)(in) = a 1,2-diacyl-sn-glycero-3-phospho-(1D-myo-inositol)(out)</text>
        <dbReference type="Rhea" id="RHEA:38691"/>
        <dbReference type="ChEBI" id="CHEBI:57880"/>
    </reaction>
    <physiologicalReaction direction="left-to-right" evidence="13">
        <dbReference type="Rhea" id="RHEA:38692"/>
    </physiologicalReaction>
</comment>
<dbReference type="InterPro" id="IPR042938">
    <property type="entry name" value="Sfh5"/>
</dbReference>
<dbReference type="Gene3D" id="3.40.525.10">
    <property type="entry name" value="CRAL-TRIO lipid binding domain"/>
    <property type="match status" value="1"/>
</dbReference>
<keyword evidence="4 15" id="KW-0813">Transport</keyword>
<dbReference type="AlphaFoldDB" id="A0A6A6HH06"/>
<dbReference type="GO" id="GO:0032541">
    <property type="term" value="C:cortical endoplasmic reticulum"/>
    <property type="evidence" value="ECO:0007669"/>
    <property type="project" value="TreeGrafter"/>
</dbReference>
<evidence type="ECO:0000256" key="12">
    <source>
        <dbReference type="ARBA" id="ARBA00023136"/>
    </source>
</evidence>
<feature type="region of interest" description="Disordered" evidence="16">
    <location>
        <begin position="338"/>
        <end position="387"/>
    </location>
</feature>
<evidence type="ECO:0000256" key="1">
    <source>
        <dbReference type="ARBA" id="ARBA00001970"/>
    </source>
</evidence>
<feature type="domain" description="CRAL-TRIO" evidence="17">
    <location>
        <begin position="199"/>
        <end position="332"/>
    </location>
</feature>
<keyword evidence="10" id="KW-0408">Iron</keyword>
<dbReference type="GO" id="GO:0005789">
    <property type="term" value="C:endoplasmic reticulum membrane"/>
    <property type="evidence" value="ECO:0007669"/>
    <property type="project" value="UniProtKB-SubCell"/>
</dbReference>
<evidence type="ECO:0000256" key="16">
    <source>
        <dbReference type="SAM" id="MobiDB-lite"/>
    </source>
</evidence>
<dbReference type="SUPFAM" id="SSF52087">
    <property type="entry name" value="CRAL/TRIO domain"/>
    <property type="match status" value="1"/>
</dbReference>
<dbReference type="GO" id="GO:0005886">
    <property type="term" value="C:plasma membrane"/>
    <property type="evidence" value="ECO:0007669"/>
    <property type="project" value="TreeGrafter"/>
</dbReference>
<evidence type="ECO:0000256" key="3">
    <source>
        <dbReference type="ARBA" id="ARBA00006667"/>
    </source>
</evidence>
<reference evidence="18" key="1">
    <citation type="journal article" date="2020" name="Stud. Mycol.">
        <title>101 Dothideomycetes genomes: a test case for predicting lifestyles and emergence of pathogens.</title>
        <authorList>
            <person name="Haridas S."/>
            <person name="Albert R."/>
            <person name="Binder M."/>
            <person name="Bloem J."/>
            <person name="Labutti K."/>
            <person name="Salamov A."/>
            <person name="Andreopoulos B."/>
            <person name="Baker S."/>
            <person name="Barry K."/>
            <person name="Bills G."/>
            <person name="Bluhm B."/>
            <person name="Cannon C."/>
            <person name="Castanera R."/>
            <person name="Culley D."/>
            <person name="Daum C."/>
            <person name="Ezra D."/>
            <person name="Gonzalez J."/>
            <person name="Henrissat B."/>
            <person name="Kuo A."/>
            <person name="Liang C."/>
            <person name="Lipzen A."/>
            <person name="Lutzoni F."/>
            <person name="Magnuson J."/>
            <person name="Mondo S."/>
            <person name="Nolan M."/>
            <person name="Ohm R."/>
            <person name="Pangilinan J."/>
            <person name="Park H.-J."/>
            <person name="Ramirez L."/>
            <person name="Alfaro M."/>
            <person name="Sun H."/>
            <person name="Tritt A."/>
            <person name="Yoshinaga Y."/>
            <person name="Zwiers L.-H."/>
            <person name="Turgeon B."/>
            <person name="Goodwin S."/>
            <person name="Spatafora J."/>
            <person name="Crous P."/>
            <person name="Grigoriev I."/>
        </authorList>
    </citation>
    <scope>NUCLEOTIDE SEQUENCE</scope>
    <source>
        <strain evidence="18">Tuck. ex Michener</strain>
    </source>
</reference>
<dbReference type="GO" id="GO:0017157">
    <property type="term" value="P:regulation of exocytosis"/>
    <property type="evidence" value="ECO:0007669"/>
    <property type="project" value="TreeGrafter"/>
</dbReference>
<protein>
    <recommendedName>
        <fullName evidence="15">Phosphatidylinositol transfer protein SFH5</fullName>
        <shortName evidence="15">PITP SFH5</shortName>
    </recommendedName>
</protein>
<accession>A0A6A6HH06</accession>
<evidence type="ECO:0000256" key="13">
    <source>
        <dbReference type="ARBA" id="ARBA00024146"/>
    </source>
</evidence>
<evidence type="ECO:0000256" key="7">
    <source>
        <dbReference type="ARBA" id="ARBA00022723"/>
    </source>
</evidence>
<keyword evidence="12 15" id="KW-0472">Membrane</keyword>
<dbReference type="InterPro" id="IPR036865">
    <property type="entry name" value="CRAL-TRIO_dom_sf"/>
</dbReference>
<keyword evidence="7" id="KW-0479">Metal-binding</keyword>
<feature type="compositionally biased region" description="Basic and acidic residues" evidence="16">
    <location>
        <begin position="355"/>
        <end position="387"/>
    </location>
</feature>
<organism evidence="18 19">
    <name type="scientific">Viridothelium virens</name>
    <name type="common">Speckled blister lichen</name>
    <name type="synonym">Trypethelium virens</name>
    <dbReference type="NCBI Taxonomy" id="1048519"/>
    <lineage>
        <taxon>Eukaryota</taxon>
        <taxon>Fungi</taxon>
        <taxon>Dikarya</taxon>
        <taxon>Ascomycota</taxon>
        <taxon>Pezizomycotina</taxon>
        <taxon>Dothideomycetes</taxon>
        <taxon>Dothideomycetes incertae sedis</taxon>
        <taxon>Trypetheliales</taxon>
        <taxon>Trypetheliaceae</taxon>
        <taxon>Viridothelium</taxon>
    </lineage>
</organism>
<proteinExistence type="inferred from homology"/>
<keyword evidence="11 15" id="KW-0445">Lipid transport</keyword>
<keyword evidence="5 15" id="KW-0963">Cytoplasm</keyword>
<dbReference type="OrthoDB" id="75724at2759"/>
<name>A0A6A6HH06_VIRVR</name>
<dbReference type="InterPro" id="IPR001251">
    <property type="entry name" value="CRAL-TRIO_dom"/>
</dbReference>
<evidence type="ECO:0000256" key="8">
    <source>
        <dbReference type="ARBA" id="ARBA00022824"/>
    </source>
</evidence>
<dbReference type="GO" id="GO:0008526">
    <property type="term" value="F:phosphatidylinositol transfer activity"/>
    <property type="evidence" value="ECO:0007669"/>
    <property type="project" value="UniProtKB-UniRule"/>
</dbReference>
<evidence type="ECO:0000256" key="5">
    <source>
        <dbReference type="ARBA" id="ARBA00022490"/>
    </source>
</evidence>
<evidence type="ECO:0000256" key="6">
    <source>
        <dbReference type="ARBA" id="ARBA00022617"/>
    </source>
</evidence>
<comment type="cofactor">
    <cofactor evidence="1">
        <name>heme b</name>
        <dbReference type="ChEBI" id="CHEBI:60344"/>
    </cofactor>
</comment>